<dbReference type="InterPro" id="IPR025534">
    <property type="entry name" value="DUF4420"/>
</dbReference>
<gene>
    <name evidence="1" type="ORF">H9X54_003450</name>
</gene>
<evidence type="ECO:0000313" key="1">
    <source>
        <dbReference type="EMBL" id="MBM6498356.1"/>
    </source>
</evidence>
<name>A0ABS2CTY7_9FLAO</name>
<dbReference type="Proteomes" id="UP000759529">
    <property type="component" value="Unassembled WGS sequence"/>
</dbReference>
<proteinExistence type="predicted"/>
<sequence length="296" mass="33940">MIDHNSNYCFYIKTTKEFETTEIDIRLRGISLIKRNLENSGELFLILNRQNDWELFWSVCKDIISICGAYSVNEEMVTAVEHRLRRWQAFLMQNTEVSLSLMMQMGLFAELMFLKNILIPEKGVSDAITAWGGPEADRQDFSFSDLSIEIKSYKTSKGPQVTISSTHQLFSEDKPLFLVAYGLTEASNGESIADLINELDILISSESVNVIQVFERKLIEFGYMPGMIYDVLYKFVIDSLRGFNVVSDFPRILPHQTPSEIIAVNYTLDLQLCTKFEVEVNNIIPVVHYKKSCSKH</sequence>
<dbReference type="EMBL" id="JACSOD020000421">
    <property type="protein sequence ID" value="MBM6498356.1"/>
    <property type="molecule type" value="Genomic_DNA"/>
</dbReference>
<evidence type="ECO:0000313" key="2">
    <source>
        <dbReference type="Proteomes" id="UP000759529"/>
    </source>
</evidence>
<reference evidence="1 2" key="1">
    <citation type="submission" date="2021-02" db="EMBL/GenBank/DDBJ databases">
        <authorList>
            <person name="Jung H.S."/>
            <person name="Chun B.H."/>
            <person name="Jeon C.O."/>
        </authorList>
    </citation>
    <scope>NUCLEOTIDE SEQUENCE [LARGE SCALE GENOMIC DNA]</scope>
    <source>
        <strain evidence="1 2">LMG 25203</strain>
    </source>
</reference>
<comment type="caution">
    <text evidence="1">The sequence shown here is derived from an EMBL/GenBank/DDBJ whole genome shotgun (WGS) entry which is preliminary data.</text>
</comment>
<keyword evidence="2" id="KW-1185">Reference proteome</keyword>
<organism evidence="1 2">
    <name type="scientific">Flavobacterium macrobrachii</name>
    <dbReference type="NCBI Taxonomy" id="591204"/>
    <lineage>
        <taxon>Bacteria</taxon>
        <taxon>Pseudomonadati</taxon>
        <taxon>Bacteroidota</taxon>
        <taxon>Flavobacteriia</taxon>
        <taxon>Flavobacteriales</taxon>
        <taxon>Flavobacteriaceae</taxon>
        <taxon>Flavobacterium</taxon>
    </lineage>
</organism>
<dbReference type="Pfam" id="PF14390">
    <property type="entry name" value="DUF4420"/>
    <property type="match status" value="1"/>
</dbReference>
<protein>
    <submittedName>
        <fullName evidence="1">PD-(D/E)XK motif protein</fullName>
    </submittedName>
</protein>
<accession>A0ABS2CTY7</accession>